<feature type="transmembrane region" description="Helical" evidence="6">
    <location>
        <begin position="359"/>
        <end position="386"/>
    </location>
</feature>
<dbReference type="EMBL" id="JAWRVE010000074">
    <property type="protein sequence ID" value="KAL1863114.1"/>
    <property type="molecule type" value="Genomic_DNA"/>
</dbReference>
<name>A0ABR3WJP5_9PEZI</name>
<dbReference type="PIRSF" id="PIRSF006060">
    <property type="entry name" value="AA_transporter"/>
    <property type="match status" value="1"/>
</dbReference>
<evidence type="ECO:0000313" key="7">
    <source>
        <dbReference type="EMBL" id="KAL1863114.1"/>
    </source>
</evidence>
<feature type="transmembrane region" description="Helical" evidence="6">
    <location>
        <begin position="492"/>
        <end position="514"/>
    </location>
</feature>
<feature type="transmembrane region" description="Helical" evidence="6">
    <location>
        <begin position="526"/>
        <end position="543"/>
    </location>
</feature>
<organism evidence="7 8">
    <name type="scientific">Diaporthe australafricana</name>
    <dbReference type="NCBI Taxonomy" id="127596"/>
    <lineage>
        <taxon>Eukaryota</taxon>
        <taxon>Fungi</taxon>
        <taxon>Dikarya</taxon>
        <taxon>Ascomycota</taxon>
        <taxon>Pezizomycotina</taxon>
        <taxon>Sordariomycetes</taxon>
        <taxon>Sordariomycetidae</taxon>
        <taxon>Diaporthales</taxon>
        <taxon>Diaporthaceae</taxon>
        <taxon>Diaporthe</taxon>
    </lineage>
</organism>
<dbReference type="Pfam" id="PF13520">
    <property type="entry name" value="AA_permease_2"/>
    <property type="match status" value="1"/>
</dbReference>
<feature type="transmembrane region" description="Helical" evidence="6">
    <location>
        <begin position="282"/>
        <end position="302"/>
    </location>
</feature>
<feature type="transmembrane region" description="Helical" evidence="6">
    <location>
        <begin position="424"/>
        <end position="444"/>
    </location>
</feature>
<dbReference type="Proteomes" id="UP001583177">
    <property type="component" value="Unassembled WGS sequence"/>
</dbReference>
<evidence type="ECO:0000256" key="1">
    <source>
        <dbReference type="ARBA" id="ARBA00004141"/>
    </source>
</evidence>
<gene>
    <name evidence="7" type="ORF">Daus18300_008106</name>
</gene>
<evidence type="ECO:0000256" key="6">
    <source>
        <dbReference type="SAM" id="Phobius"/>
    </source>
</evidence>
<evidence type="ECO:0000256" key="5">
    <source>
        <dbReference type="ARBA" id="ARBA00023136"/>
    </source>
</evidence>
<keyword evidence="5 6" id="KW-0472">Membrane</keyword>
<evidence type="ECO:0000256" key="3">
    <source>
        <dbReference type="ARBA" id="ARBA00022692"/>
    </source>
</evidence>
<keyword evidence="4 6" id="KW-1133">Transmembrane helix</keyword>
<keyword evidence="3 6" id="KW-0812">Transmembrane</keyword>
<accession>A0ABR3WJP5</accession>
<proteinExistence type="predicted"/>
<keyword evidence="8" id="KW-1185">Reference proteome</keyword>
<feature type="transmembrane region" description="Helical" evidence="6">
    <location>
        <begin position="450"/>
        <end position="472"/>
    </location>
</feature>
<feature type="transmembrane region" description="Helical" evidence="6">
    <location>
        <begin position="180"/>
        <end position="205"/>
    </location>
</feature>
<evidence type="ECO:0000256" key="4">
    <source>
        <dbReference type="ARBA" id="ARBA00022989"/>
    </source>
</evidence>
<comment type="caution">
    <text evidence="7">The sequence shown here is derived from an EMBL/GenBank/DDBJ whole genome shotgun (WGS) entry which is preliminary data.</text>
</comment>
<comment type="subcellular location">
    <subcellularLocation>
        <location evidence="1">Membrane</location>
        <topology evidence="1">Multi-pass membrane protein</topology>
    </subcellularLocation>
</comment>
<dbReference type="Gene3D" id="1.20.1740.10">
    <property type="entry name" value="Amino acid/polyamine transporter I"/>
    <property type="match status" value="1"/>
</dbReference>
<keyword evidence="2" id="KW-0813">Transport</keyword>
<dbReference type="InterPro" id="IPR002293">
    <property type="entry name" value="AA/rel_permease1"/>
</dbReference>
<protein>
    <recommendedName>
        <fullName evidence="9">Amino acid transporter</fullName>
    </recommendedName>
</protein>
<feature type="transmembrane region" description="Helical" evidence="6">
    <location>
        <begin position="242"/>
        <end position="262"/>
    </location>
</feature>
<feature type="transmembrane region" description="Helical" evidence="6">
    <location>
        <begin position="323"/>
        <end position="347"/>
    </location>
</feature>
<reference evidence="7 8" key="1">
    <citation type="journal article" date="2024" name="IMA Fungus">
        <title>IMA Genome - F19 : A genome assembly and annotation guide to empower mycologists, including annotated draft genome sequences of Ceratocystis pirilliformis, Diaporthe australafricana, Fusarium ophioides, Paecilomyces lecythidis, and Sporothrix stenoceras.</title>
        <authorList>
            <person name="Aylward J."/>
            <person name="Wilson A.M."/>
            <person name="Visagie C.M."/>
            <person name="Spraker J."/>
            <person name="Barnes I."/>
            <person name="Buitendag C."/>
            <person name="Ceriani C."/>
            <person name="Del Mar Angel L."/>
            <person name="du Plessis D."/>
            <person name="Fuchs T."/>
            <person name="Gasser K."/>
            <person name="Kramer D."/>
            <person name="Li W."/>
            <person name="Munsamy K."/>
            <person name="Piso A."/>
            <person name="Price J.L."/>
            <person name="Sonnekus B."/>
            <person name="Thomas C."/>
            <person name="van der Nest A."/>
            <person name="van Dijk A."/>
            <person name="van Heerden A."/>
            <person name="van Vuuren N."/>
            <person name="Yilmaz N."/>
            <person name="Duong T.A."/>
            <person name="van der Merwe N.A."/>
            <person name="Wingfield M.J."/>
            <person name="Wingfield B.D."/>
        </authorList>
    </citation>
    <scope>NUCLEOTIDE SEQUENCE [LARGE SCALE GENOMIC DNA]</scope>
    <source>
        <strain evidence="7 8">CMW 18300</strain>
    </source>
</reference>
<evidence type="ECO:0000256" key="2">
    <source>
        <dbReference type="ARBA" id="ARBA00022448"/>
    </source>
</evidence>
<sequence>MFRLHVEPALDFILSVFQPLRPNSSATVTRHHRETSPSASDGLIPLLSATMKDHYIDTAEAPTSAAFLSQDDADMVRLGKAQQFKRNYSFWSTFGFVSIYMATWEFVIVSMSPSIATTGYGGFFWTFVGSVLCYSSVVLSLAEMSSMSPTAGGQYHWVSEFAPAGWQKQASYASGWMTSLGWIASLAGSVYVCADLVRVCVNITYPDLVFSSWQIFLILLALLLLTIVLNTMGTRVMPTLEVISLIGHTVGFVVFIGIFWGMCRPLNSGREVFLDFQNNGGWTNYGTVCLLNQVSIIWSMLGSDTIVHISEEVRDASLTVPRAMWWSYVFNISMAFVMVITMLYTIGPVDSILEADLPYLNLFSATGSVGVALFLAIVLFVLIYAGNVTALATTSREVWAFARDRGFPFSAWISRMNHKYDMPFNAVYLSSFVALLLCLITLGSDTAFNIIISVSLLALMSTYMLSIGCVLLRRIQGRQLPPARWSLGRLGLPINAFAVGYSAFIVVLSCLPYSNPTTTVDANWAPAIWAAVILISVVAYIFHGRRKFTPPVIFVEGKRPHGEGLQKVS</sequence>
<feature type="transmembrane region" description="Helical" evidence="6">
    <location>
        <begin position="123"/>
        <end position="142"/>
    </location>
</feature>
<evidence type="ECO:0000313" key="8">
    <source>
        <dbReference type="Proteomes" id="UP001583177"/>
    </source>
</evidence>
<feature type="transmembrane region" description="Helical" evidence="6">
    <location>
        <begin position="88"/>
        <end position="111"/>
    </location>
</feature>
<dbReference type="PANTHER" id="PTHR45649">
    <property type="entry name" value="AMINO-ACID PERMEASE BAT1"/>
    <property type="match status" value="1"/>
</dbReference>
<dbReference type="PANTHER" id="PTHR45649:SF4">
    <property type="entry name" value="TRANSPORTER, PUTATIVE (EUROFUNG)-RELATED"/>
    <property type="match status" value="1"/>
</dbReference>
<evidence type="ECO:0008006" key="9">
    <source>
        <dbReference type="Google" id="ProtNLM"/>
    </source>
</evidence>
<feature type="transmembrane region" description="Helical" evidence="6">
    <location>
        <begin position="211"/>
        <end position="230"/>
    </location>
</feature>